<name>A0AA48KKH7_9FLAO</name>
<dbReference type="EMBL" id="AP027268">
    <property type="protein sequence ID" value="BDW91997.1"/>
    <property type="molecule type" value="Genomic_DNA"/>
</dbReference>
<gene>
    <name evidence="2" type="ORF">MACH07_08290</name>
</gene>
<keyword evidence="3" id="KW-1185">Reference proteome</keyword>
<reference evidence="2 3" key="1">
    <citation type="submission" date="2023-01" db="EMBL/GenBank/DDBJ databases">
        <title>Complete genome sequence of Muricauda aquimarina strain IFOP_LL357.</title>
        <authorList>
            <person name="Gajardo G."/>
            <person name="Ueki S."/>
            <person name="Maruyama F."/>
        </authorList>
    </citation>
    <scope>NUCLEOTIDE SEQUENCE [LARGE SCALE GENOMIC DNA]</scope>
    <source>
        <strain evidence="2 3">IFOP_LL357</strain>
    </source>
</reference>
<protein>
    <submittedName>
        <fullName evidence="2">Uncharacterized protein</fullName>
    </submittedName>
</protein>
<dbReference type="AlphaFoldDB" id="A0AA48KKH7"/>
<proteinExistence type="predicted"/>
<evidence type="ECO:0000256" key="1">
    <source>
        <dbReference type="SAM" id="MobiDB-lite"/>
    </source>
</evidence>
<evidence type="ECO:0000313" key="3">
    <source>
        <dbReference type="Proteomes" id="UP001330184"/>
    </source>
</evidence>
<evidence type="ECO:0000313" key="2">
    <source>
        <dbReference type="EMBL" id="BDW91997.1"/>
    </source>
</evidence>
<organism evidence="2 3">
    <name type="scientific">Flagellimonas marinaquae</name>
    <dbReference type="NCBI Taxonomy" id="254955"/>
    <lineage>
        <taxon>Bacteria</taxon>
        <taxon>Pseudomonadati</taxon>
        <taxon>Bacteroidota</taxon>
        <taxon>Flavobacteriia</taxon>
        <taxon>Flavobacteriales</taxon>
        <taxon>Flavobacteriaceae</taxon>
        <taxon>Flagellimonas</taxon>
    </lineage>
</organism>
<dbReference type="Proteomes" id="UP001330184">
    <property type="component" value="Chromosome"/>
</dbReference>
<dbReference type="RefSeq" id="WP_224836334.1">
    <property type="nucleotide sequence ID" value="NZ_AP027268.1"/>
</dbReference>
<accession>A0AA48KKH7</accession>
<feature type="region of interest" description="Disordered" evidence="1">
    <location>
        <begin position="1"/>
        <end position="28"/>
    </location>
</feature>
<sequence>MTQDLLIEKAEEFEKRPMSHMSTSDRVEASREAKSLILSINEIYKKTKDSKLMEVMKNITAKKRKIEKRLKGTPLV</sequence>